<name>A0A3A8PTW6_9BACT</name>
<feature type="non-terminal residue" evidence="1">
    <location>
        <position position="42"/>
    </location>
</feature>
<dbReference type="AlphaFoldDB" id="A0A3A8PTW6"/>
<gene>
    <name evidence="1" type="ORF">D7X96_34635</name>
</gene>
<comment type="caution">
    <text evidence="1">The sequence shown here is derived from an EMBL/GenBank/DDBJ whole genome shotgun (WGS) entry which is preliminary data.</text>
</comment>
<proteinExistence type="predicted"/>
<organism evidence="1 2">
    <name type="scientific">Corallococcus interemptor</name>
    <dbReference type="NCBI Taxonomy" id="2316720"/>
    <lineage>
        <taxon>Bacteria</taxon>
        <taxon>Pseudomonadati</taxon>
        <taxon>Myxococcota</taxon>
        <taxon>Myxococcia</taxon>
        <taxon>Myxococcales</taxon>
        <taxon>Cystobacterineae</taxon>
        <taxon>Myxococcaceae</taxon>
        <taxon>Corallococcus</taxon>
    </lineage>
</organism>
<keyword evidence="2" id="KW-1185">Reference proteome</keyword>
<evidence type="ECO:0000313" key="2">
    <source>
        <dbReference type="Proteomes" id="UP000282656"/>
    </source>
</evidence>
<reference evidence="2" key="1">
    <citation type="submission" date="2018-09" db="EMBL/GenBank/DDBJ databases">
        <authorList>
            <person name="Livingstone P.G."/>
            <person name="Whitworth D.E."/>
        </authorList>
    </citation>
    <scope>NUCLEOTIDE SEQUENCE [LARGE SCALE GENOMIC DNA]</scope>
    <source>
        <strain evidence="2">AB047A</strain>
    </source>
</reference>
<evidence type="ECO:0000313" key="1">
    <source>
        <dbReference type="EMBL" id="RKH59833.1"/>
    </source>
</evidence>
<dbReference type="Proteomes" id="UP000282656">
    <property type="component" value="Unassembled WGS sequence"/>
</dbReference>
<accession>A0A3A8PTW6</accession>
<sequence>MDRGPVEGSLKVAAGRADECAAWQLTERCLAAAPEDGARGMF</sequence>
<protein>
    <submittedName>
        <fullName evidence="1">TIGR02265 family protein</fullName>
    </submittedName>
</protein>
<dbReference type="EMBL" id="RAWM01000160">
    <property type="protein sequence ID" value="RKH59833.1"/>
    <property type="molecule type" value="Genomic_DNA"/>
</dbReference>